<dbReference type="GO" id="GO:0016779">
    <property type="term" value="F:nucleotidyltransferase activity"/>
    <property type="evidence" value="ECO:0007669"/>
    <property type="project" value="UniProtKB-UniRule"/>
</dbReference>
<comment type="pathway">
    <text evidence="3">tRNA modification; 5-methoxycarbonylmethyl-2-thiouridine-tRNA biosynthesis.</text>
</comment>
<sequence>MECQRCPVTAKNQATVLSRKEKFCDECFIKFVSTKQRKQMMKDEFFRNLFKFVYPLEDKGSVGKILLPLSLSDSGSLVMLDIVHDLLLEQNKQHNNHTGFTVDILTISTEDDLPIIKEHMKLLVEEKLLELNEISDIYKVHFIDINEFFNKTSSVSNLIIDDGNFEIFARSSKMGNDDRLSLKEILSECCLNNSSRTDLTSIMKTQLIKHFAFENGNDAILWGHSMTKLSEVIISLVVKGKGSQIATFLDSESFNTLDNKPCNYKNLYPMKDLLSVEIESFLQIKNMTKFLINVEEADSKPNCLISKKPTSSINQQKLIKNMTINEITTKYFQDIQNDYSNIISTVLRTADKLAEPKSNITKTSQCQICQSKIYTNPSNWLDRITVTSPYPRETNEEEHLFKQWQDSKLGQSHTHYVELLNEIKKDSINNDDDGNNNDMKLCYGCLILLNTSIKDKNLVWPRVDTMSSLVNPTNEDKELNDILNQFEINSDIEE</sequence>
<proteinExistence type="inferred from homology"/>
<comment type="similarity">
    <text evidence="3">Belongs to the CTU2/NCS2 family.</text>
</comment>
<comment type="subcellular location">
    <subcellularLocation>
        <location evidence="3">Cytoplasm</location>
    </subcellularLocation>
</comment>
<organism evidence="4 5">
    <name type="scientific">Saccharomyces uvarum</name>
    <name type="common">Yeast</name>
    <name type="synonym">Saccharomyces bayanus var. uvarum</name>
    <dbReference type="NCBI Taxonomy" id="230603"/>
    <lineage>
        <taxon>Eukaryota</taxon>
        <taxon>Fungi</taxon>
        <taxon>Dikarya</taxon>
        <taxon>Ascomycota</taxon>
        <taxon>Saccharomycotina</taxon>
        <taxon>Saccharomycetes</taxon>
        <taxon>Saccharomycetales</taxon>
        <taxon>Saccharomycetaceae</taxon>
        <taxon>Saccharomyces</taxon>
    </lineage>
</organism>
<protein>
    <recommendedName>
        <fullName evidence="3">Cytoplasmic tRNA 2-thiolation protein 2</fullName>
    </recommendedName>
    <alternativeName>
        <fullName evidence="3">Needs CLA4 to survive protein 2</fullName>
    </alternativeName>
    <alternativeName>
        <fullName evidence="3">Thiolation of uridine in cytoplasmic tRNA protein 2</fullName>
    </alternativeName>
</protein>
<evidence type="ECO:0000256" key="3">
    <source>
        <dbReference type="HAMAP-Rule" id="MF_03054"/>
    </source>
</evidence>
<gene>
    <name evidence="4" type="primary">SUVC14G2010</name>
    <name evidence="3" type="synonym">CTU2</name>
    <name evidence="3" type="synonym">NCS2</name>
    <name evidence="3" type="synonym">TUC2</name>
    <name evidence="4" type="ORF">SUVC_14G2010</name>
</gene>
<dbReference type="GO" id="GO:0002143">
    <property type="term" value="P:tRNA wobble position uridine thiolation"/>
    <property type="evidence" value="ECO:0007669"/>
    <property type="project" value="TreeGrafter"/>
</dbReference>
<dbReference type="InterPro" id="IPR014729">
    <property type="entry name" value="Rossmann-like_a/b/a_fold"/>
</dbReference>
<dbReference type="GO" id="GO:0000049">
    <property type="term" value="F:tRNA binding"/>
    <property type="evidence" value="ECO:0007669"/>
    <property type="project" value="InterPro"/>
</dbReference>
<dbReference type="PANTHER" id="PTHR20882:SF14">
    <property type="entry name" value="CYTOPLASMIC TRNA 2-THIOLATION PROTEIN 2"/>
    <property type="match status" value="1"/>
</dbReference>
<dbReference type="HAMAP" id="MF_03054">
    <property type="entry name" value="CTU2"/>
    <property type="match status" value="1"/>
</dbReference>
<name>A0AA35NLL4_SACUV</name>
<keyword evidence="1 3" id="KW-0963">Cytoplasm</keyword>
<dbReference type="PANTHER" id="PTHR20882">
    <property type="entry name" value="CYTOPLASMIC TRNA 2-THIOLATION PROTEIN 2"/>
    <property type="match status" value="1"/>
</dbReference>
<reference evidence="4" key="1">
    <citation type="submission" date="2022-10" db="EMBL/GenBank/DDBJ databases">
        <authorList>
            <person name="Byrne P K."/>
        </authorList>
    </citation>
    <scope>NUCLEOTIDE SEQUENCE</scope>
    <source>
        <strain evidence="4">CBS7001</strain>
    </source>
</reference>
<dbReference type="AlphaFoldDB" id="A0AA35NLL4"/>
<dbReference type="GO" id="GO:0016783">
    <property type="term" value="F:sulfurtransferase activity"/>
    <property type="evidence" value="ECO:0007669"/>
    <property type="project" value="TreeGrafter"/>
</dbReference>
<evidence type="ECO:0000313" key="5">
    <source>
        <dbReference type="Proteomes" id="UP001162090"/>
    </source>
</evidence>
<comment type="subunit">
    <text evidence="3">Interacts with NCS6 and URM1. May act by forming a heterodimer with NCS6.</text>
</comment>
<keyword evidence="2 3" id="KW-0819">tRNA processing</keyword>
<dbReference type="Proteomes" id="UP001162090">
    <property type="component" value="Chromosome 14"/>
</dbReference>
<dbReference type="Pfam" id="PF10288">
    <property type="entry name" value="CTU2"/>
    <property type="match status" value="1"/>
</dbReference>
<dbReference type="InterPro" id="IPR019407">
    <property type="entry name" value="CTU2"/>
</dbReference>
<accession>A0AA35NLL4</accession>
<comment type="function">
    <text evidence="3">Plays a central role in 2-thiolation of mcm(5)S(2)U at tRNA wobble positions of tRNA(Lys), tRNA(Glu) and tRNA(Gln). May act by forming a heterodimer with NCS6 that ligates sulfur from thiocarboxylated URM1 onto the uridine of tRNAs at wobble position. Prior mcm(5) tRNA modification by the elongator complex is required for 2-thiolation. May also be involved in protein urmylation.</text>
</comment>
<dbReference type="GO" id="GO:0005829">
    <property type="term" value="C:cytosol"/>
    <property type="evidence" value="ECO:0007669"/>
    <property type="project" value="TreeGrafter"/>
</dbReference>
<dbReference type="EMBL" id="OX365925">
    <property type="protein sequence ID" value="CAI4050193.1"/>
    <property type="molecule type" value="Genomic_DNA"/>
</dbReference>
<evidence type="ECO:0000313" key="4">
    <source>
        <dbReference type="EMBL" id="CAI4050193.1"/>
    </source>
</evidence>
<dbReference type="GO" id="GO:0032447">
    <property type="term" value="P:protein urmylation"/>
    <property type="evidence" value="ECO:0007669"/>
    <property type="project" value="UniProtKB-UniRule"/>
</dbReference>
<dbReference type="Gene3D" id="3.40.50.620">
    <property type="entry name" value="HUPs"/>
    <property type="match status" value="1"/>
</dbReference>
<evidence type="ECO:0000256" key="2">
    <source>
        <dbReference type="ARBA" id="ARBA00022694"/>
    </source>
</evidence>
<evidence type="ECO:0000256" key="1">
    <source>
        <dbReference type="ARBA" id="ARBA00022490"/>
    </source>
</evidence>